<dbReference type="FunFam" id="2.10.110.10:FF:000020">
    <property type="entry name" value="PDZ and LIM domain protein 5"/>
    <property type="match status" value="1"/>
</dbReference>
<keyword evidence="4 6" id="KW-0862">Zinc</keyword>
<feature type="domain" description="LIM zinc-binding" evidence="9">
    <location>
        <begin position="285"/>
        <end position="344"/>
    </location>
</feature>
<dbReference type="AlphaFoldDB" id="A0A1I7YIM1"/>
<dbReference type="SMART" id="SM00132">
    <property type="entry name" value="LIM"/>
    <property type="match status" value="4"/>
</dbReference>
<dbReference type="GO" id="GO:0030036">
    <property type="term" value="P:actin cytoskeleton organization"/>
    <property type="evidence" value="ECO:0007669"/>
    <property type="project" value="TreeGrafter"/>
</dbReference>
<feature type="compositionally biased region" description="Polar residues" evidence="8">
    <location>
        <begin position="413"/>
        <end position="441"/>
    </location>
</feature>
<sequence length="1088" mass="122658">MTSEVVTVRMSRGDLTTPWGFTVQHPAVINNIIGSSLADRAGLQNGDVIEEIQGYQNPDYAAATHALEASKHSIEIVVISGASGRQVNCVGSARKLCARATMATVRMNSCPKPWNAGTPRLWKPQLSENAEMNRFQHSVHNMGPPAGNPPPPPPPTSHPIKVSLEHRKEEVPIRGFNVSAKPFASSEIQASNQQQYNTPINLYNAQSAAEQYLQQTGGLFGTDPNLAKQKEEPAYLRSETLRLIRENDEHARGERLTTPAVSSRYSPRINELDPLRNQPNPQGLPQCYLCGRNILGVMCRAFNHDLHADCFTCATCGSSLKNQGHHFLNDKFYCDIHGRQLMGRGPSMDPEKAARSPPTAVHPVKTPEPVKAFYQPEVMTRQPISLKSVSPTPWNTTSPISPSKRGVPPSHTGFGQQIRQTTTTSHYETSPNHLTPNSNIGGESVRRSPVPPEIRRVTSPRLPRSPRVANWPPKQQTSEKSNRFWHISPETKVADKWLSLQEIVHMEDENRKARRPPSPKRYLLRGETRKPELNQLPQVHVRVSEPNGHIPDPAVEHNQLVSSMYDNITASGSHNGELSVSHSRDRSTESIPGRWGNISEIVEERDIITENSSIRRSDDDSSASLKGITKPSDDESTVDQFETESEDEQEKWMREEVEQARKEKELAEHLEHQRLVELANDVTDDCELDTDFDRDTEMSEIFDTQEERTHSPFDDLEETEPLYSSAHVLDPLGAKEPLEAASFVTNRVTKVDPQPTAVSPLISEEDKRMAIESIERHQRTLQDQQQQLSALLDDAILFLKGLDSDFSSKYLETPLIANRVREKEEQEQSESKERYEDKPSSYDSASSKIVRALNLRHDEQDAGNNNYTRTETHQHYEHQQQQQQQQNNNHYQQEHTEGNRGKGTLMSNVNRIPYCEHCKQQIRGAFVLATGLTWCPEHFTCANQSCGRKLLDVGFVEEKGKKYCEQCFERLIAPQCSKCRKPITADCLNALQKQWHPHCFVCAHCHKPFGNSAFYLEQGQPYCEEDWNSLFTTKCVSCKFPIEAGDRWVEALGSAFHSNCFNCTTCQINLEGESFYAKNGAPYCKAHA</sequence>
<proteinExistence type="predicted"/>
<evidence type="ECO:0000313" key="11">
    <source>
        <dbReference type="Proteomes" id="UP000095287"/>
    </source>
</evidence>
<dbReference type="Pfam" id="PF00412">
    <property type="entry name" value="LIM"/>
    <property type="match status" value="4"/>
</dbReference>
<evidence type="ECO:0000259" key="9">
    <source>
        <dbReference type="PROSITE" id="PS50023"/>
    </source>
</evidence>
<keyword evidence="7" id="KW-0175">Coiled coil</keyword>
<feature type="compositionally biased region" description="Polar residues" evidence="8">
    <location>
        <begin position="387"/>
        <end position="401"/>
    </location>
</feature>
<dbReference type="CDD" id="cd09360">
    <property type="entry name" value="LIM_ALP_like"/>
    <property type="match status" value="1"/>
</dbReference>
<dbReference type="GO" id="GO:0005912">
    <property type="term" value="C:adherens junction"/>
    <property type="evidence" value="ECO:0007669"/>
    <property type="project" value="TreeGrafter"/>
</dbReference>
<evidence type="ECO:0000256" key="5">
    <source>
        <dbReference type="ARBA" id="ARBA00023038"/>
    </source>
</evidence>
<evidence type="ECO:0000259" key="10">
    <source>
        <dbReference type="PROSITE" id="PS50106"/>
    </source>
</evidence>
<dbReference type="Gene3D" id="2.30.42.10">
    <property type="match status" value="1"/>
</dbReference>
<dbReference type="InterPro" id="IPR036034">
    <property type="entry name" value="PDZ_sf"/>
</dbReference>
<dbReference type="GO" id="GO:0001725">
    <property type="term" value="C:stress fiber"/>
    <property type="evidence" value="ECO:0007669"/>
    <property type="project" value="TreeGrafter"/>
</dbReference>
<dbReference type="SMART" id="SM00228">
    <property type="entry name" value="PDZ"/>
    <property type="match status" value="1"/>
</dbReference>
<dbReference type="FunFam" id="2.10.110.10:FF:000069">
    <property type="entry name" value="Uncharacterized protein, isoform Z"/>
    <property type="match status" value="1"/>
</dbReference>
<reference evidence="12" key="1">
    <citation type="submission" date="2016-11" db="UniProtKB">
        <authorList>
            <consortium name="WormBaseParasite"/>
        </authorList>
    </citation>
    <scope>IDENTIFICATION</scope>
</reference>
<dbReference type="WBParaSite" id="L893_g1676.t2">
    <property type="protein sequence ID" value="L893_g1676.t2"/>
    <property type="gene ID" value="L893_g1676"/>
</dbReference>
<accession>A0A1I7YIM1</accession>
<dbReference type="InterPro" id="IPR050604">
    <property type="entry name" value="PDZ-LIM_domain"/>
</dbReference>
<feature type="region of interest" description="Disordered" evidence="8">
    <location>
        <begin position="346"/>
        <end position="365"/>
    </location>
</feature>
<dbReference type="GO" id="GO:0061061">
    <property type="term" value="P:muscle structure development"/>
    <property type="evidence" value="ECO:0007669"/>
    <property type="project" value="TreeGrafter"/>
</dbReference>
<dbReference type="FunFam" id="2.10.110.10:FF:000060">
    <property type="entry name" value="Uncharacterized protein, isoform Z"/>
    <property type="match status" value="1"/>
</dbReference>
<dbReference type="PANTHER" id="PTHR24214">
    <property type="entry name" value="PDZ AND LIM DOMAIN PROTEIN ZASP"/>
    <property type="match status" value="1"/>
</dbReference>
<dbReference type="CDD" id="cd09455">
    <property type="entry name" value="LIM1_Enigma_like_1"/>
    <property type="match status" value="1"/>
</dbReference>
<protein>
    <submittedName>
        <fullName evidence="12">PDZ domain-containing protein</fullName>
    </submittedName>
</protein>
<dbReference type="SUPFAM" id="SSF57716">
    <property type="entry name" value="Glucocorticoid receptor-like (DNA-binding domain)"/>
    <property type="match status" value="4"/>
</dbReference>
<keyword evidence="2" id="KW-0963">Cytoplasm</keyword>
<dbReference type="GO" id="GO:0030018">
    <property type="term" value="C:Z disc"/>
    <property type="evidence" value="ECO:0007669"/>
    <property type="project" value="TreeGrafter"/>
</dbReference>
<keyword evidence="5 6" id="KW-0440">LIM domain</keyword>
<feature type="coiled-coil region" evidence="7">
    <location>
        <begin position="767"/>
        <end position="794"/>
    </location>
</feature>
<feature type="region of interest" description="Disordered" evidence="8">
    <location>
        <begin position="820"/>
        <end position="903"/>
    </location>
</feature>
<feature type="region of interest" description="Disordered" evidence="8">
    <location>
        <begin position="387"/>
        <end position="481"/>
    </location>
</feature>
<evidence type="ECO:0000256" key="3">
    <source>
        <dbReference type="ARBA" id="ARBA00022723"/>
    </source>
</evidence>
<feature type="compositionally biased region" description="Acidic residues" evidence="8">
    <location>
        <begin position="634"/>
        <end position="649"/>
    </location>
</feature>
<feature type="compositionally biased region" description="Low complexity" evidence="8">
    <location>
        <begin position="879"/>
        <end position="891"/>
    </location>
</feature>
<feature type="region of interest" description="Disordered" evidence="8">
    <location>
        <begin position="612"/>
        <end position="650"/>
    </location>
</feature>
<evidence type="ECO:0000256" key="1">
    <source>
        <dbReference type="ARBA" id="ARBA00004496"/>
    </source>
</evidence>
<dbReference type="GO" id="GO:0046872">
    <property type="term" value="F:metal ion binding"/>
    <property type="evidence" value="ECO:0007669"/>
    <property type="project" value="UniProtKB-KW"/>
</dbReference>
<feature type="compositionally biased region" description="Basic and acidic residues" evidence="8">
    <location>
        <begin position="820"/>
        <end position="840"/>
    </location>
</feature>
<feature type="domain" description="LIM zinc-binding" evidence="9">
    <location>
        <begin position="974"/>
        <end position="1033"/>
    </location>
</feature>
<evidence type="ECO:0000256" key="8">
    <source>
        <dbReference type="SAM" id="MobiDB-lite"/>
    </source>
</evidence>
<feature type="region of interest" description="Disordered" evidence="8">
    <location>
        <begin position="573"/>
        <end position="592"/>
    </location>
</feature>
<evidence type="ECO:0000256" key="2">
    <source>
        <dbReference type="ARBA" id="ARBA00022490"/>
    </source>
</evidence>
<dbReference type="PANTHER" id="PTHR24214:SF38">
    <property type="entry name" value="PDZ AND LIM DOMAIN PROTEIN ZASP-RELATED"/>
    <property type="match status" value="1"/>
</dbReference>
<feature type="domain" description="PDZ" evidence="10">
    <location>
        <begin position="4"/>
        <end position="82"/>
    </location>
</feature>
<dbReference type="InterPro" id="IPR001781">
    <property type="entry name" value="Znf_LIM"/>
</dbReference>
<dbReference type="Gene3D" id="2.10.110.10">
    <property type="entry name" value="Cysteine Rich Protein"/>
    <property type="match status" value="4"/>
</dbReference>
<dbReference type="GO" id="GO:0031941">
    <property type="term" value="C:filamentous actin"/>
    <property type="evidence" value="ECO:0007669"/>
    <property type="project" value="TreeGrafter"/>
</dbReference>
<name>A0A1I7YIM1_9BILA</name>
<evidence type="ECO:0000313" key="12">
    <source>
        <dbReference type="WBParaSite" id="L893_g1676.t2"/>
    </source>
</evidence>
<organism evidence="11 12">
    <name type="scientific">Steinernema glaseri</name>
    <dbReference type="NCBI Taxonomy" id="37863"/>
    <lineage>
        <taxon>Eukaryota</taxon>
        <taxon>Metazoa</taxon>
        <taxon>Ecdysozoa</taxon>
        <taxon>Nematoda</taxon>
        <taxon>Chromadorea</taxon>
        <taxon>Rhabditida</taxon>
        <taxon>Tylenchina</taxon>
        <taxon>Panagrolaimomorpha</taxon>
        <taxon>Strongyloidoidea</taxon>
        <taxon>Steinernematidae</taxon>
        <taxon>Steinernema</taxon>
    </lineage>
</organism>
<dbReference type="PROSITE" id="PS00478">
    <property type="entry name" value="LIM_DOMAIN_1"/>
    <property type="match status" value="2"/>
</dbReference>
<dbReference type="CDD" id="cd09461">
    <property type="entry name" value="LIM3_Enigma_like_1"/>
    <property type="match status" value="1"/>
</dbReference>
<evidence type="ECO:0000256" key="4">
    <source>
        <dbReference type="ARBA" id="ARBA00022833"/>
    </source>
</evidence>
<dbReference type="GO" id="GO:0003779">
    <property type="term" value="F:actin binding"/>
    <property type="evidence" value="ECO:0007669"/>
    <property type="project" value="TreeGrafter"/>
</dbReference>
<keyword evidence="11" id="KW-1185">Reference proteome</keyword>
<dbReference type="SUPFAM" id="SSF50156">
    <property type="entry name" value="PDZ domain-like"/>
    <property type="match status" value="1"/>
</dbReference>
<keyword evidence="3 6" id="KW-0479">Metal-binding</keyword>
<dbReference type="GO" id="GO:0051371">
    <property type="term" value="F:muscle alpha-actinin binding"/>
    <property type="evidence" value="ECO:0007669"/>
    <property type="project" value="TreeGrafter"/>
</dbReference>
<feature type="domain" description="LIM zinc-binding" evidence="9">
    <location>
        <begin position="1034"/>
        <end position="1088"/>
    </location>
</feature>
<comment type="subcellular location">
    <subcellularLocation>
        <location evidence="1">Cytoplasm</location>
    </subcellularLocation>
</comment>
<dbReference type="PROSITE" id="PS50023">
    <property type="entry name" value="LIM_DOMAIN_2"/>
    <property type="match status" value="3"/>
</dbReference>
<evidence type="ECO:0000256" key="6">
    <source>
        <dbReference type="PROSITE-ProRule" id="PRU00125"/>
    </source>
</evidence>
<dbReference type="PROSITE" id="PS50106">
    <property type="entry name" value="PDZ"/>
    <property type="match status" value="1"/>
</dbReference>
<dbReference type="Proteomes" id="UP000095287">
    <property type="component" value="Unplaced"/>
</dbReference>
<dbReference type="InterPro" id="IPR001478">
    <property type="entry name" value="PDZ"/>
</dbReference>
<evidence type="ECO:0000256" key="7">
    <source>
        <dbReference type="SAM" id="Coils"/>
    </source>
</evidence>